<keyword evidence="3" id="KW-1185">Reference proteome</keyword>
<gene>
    <name evidence="2" type="ORF">DERYTH_LOCUS4598</name>
</gene>
<sequence length="133" mass="15402">MSSKTIPSIEYINRDELKDLIKDKSKIPGKDYLVVDVRDDDYEGGNIPNCINRQSSKIHDIPQIIFTCALSKARGPKCARIYSEELFLNKGIKTDQKVQVLKNGFEGWQSNYKDDPELVENYNKEIWDPDYNQ</sequence>
<dbReference type="InterPro" id="IPR036873">
    <property type="entry name" value="Rhodanese-like_dom_sf"/>
</dbReference>
<dbReference type="EMBL" id="CAJVPY010001786">
    <property type="protein sequence ID" value="CAG8536501.1"/>
    <property type="molecule type" value="Genomic_DNA"/>
</dbReference>
<feature type="domain" description="Rhodanese" evidence="1">
    <location>
        <begin position="28"/>
        <end position="117"/>
    </location>
</feature>
<dbReference type="GO" id="GO:0005634">
    <property type="term" value="C:nucleus"/>
    <property type="evidence" value="ECO:0007669"/>
    <property type="project" value="TreeGrafter"/>
</dbReference>
<organism evidence="2 3">
    <name type="scientific">Dentiscutata erythropus</name>
    <dbReference type="NCBI Taxonomy" id="1348616"/>
    <lineage>
        <taxon>Eukaryota</taxon>
        <taxon>Fungi</taxon>
        <taxon>Fungi incertae sedis</taxon>
        <taxon>Mucoromycota</taxon>
        <taxon>Glomeromycotina</taxon>
        <taxon>Glomeromycetes</taxon>
        <taxon>Diversisporales</taxon>
        <taxon>Gigasporaceae</taxon>
        <taxon>Dentiscutata</taxon>
    </lineage>
</organism>
<evidence type="ECO:0000259" key="1">
    <source>
        <dbReference type="PROSITE" id="PS50206"/>
    </source>
</evidence>
<protein>
    <submittedName>
        <fullName evidence="2">5802_t:CDS:1</fullName>
    </submittedName>
</protein>
<dbReference type="InterPro" id="IPR001763">
    <property type="entry name" value="Rhodanese-like_dom"/>
</dbReference>
<dbReference type="PANTHER" id="PTHR10828:SF38">
    <property type="entry name" value="ARSENICAL-RESISTANCE PROTEIN 2-RELATED"/>
    <property type="match status" value="1"/>
</dbReference>
<dbReference type="Proteomes" id="UP000789405">
    <property type="component" value="Unassembled WGS sequence"/>
</dbReference>
<dbReference type="OrthoDB" id="102559at2759"/>
<dbReference type="PANTHER" id="PTHR10828">
    <property type="entry name" value="M-PHASE INDUCER PHOSPHATASE DUAL SPECIFICITY PHOSPHATASE CDC25"/>
    <property type="match status" value="1"/>
</dbReference>
<dbReference type="Pfam" id="PF00581">
    <property type="entry name" value="Rhodanese"/>
    <property type="match status" value="1"/>
</dbReference>
<dbReference type="GO" id="GO:0004725">
    <property type="term" value="F:protein tyrosine phosphatase activity"/>
    <property type="evidence" value="ECO:0007669"/>
    <property type="project" value="TreeGrafter"/>
</dbReference>
<dbReference type="GO" id="GO:0005737">
    <property type="term" value="C:cytoplasm"/>
    <property type="evidence" value="ECO:0007669"/>
    <property type="project" value="TreeGrafter"/>
</dbReference>
<dbReference type="AlphaFoldDB" id="A0A9N9AMZ1"/>
<comment type="caution">
    <text evidence="2">The sequence shown here is derived from an EMBL/GenBank/DDBJ whole genome shotgun (WGS) entry which is preliminary data.</text>
</comment>
<dbReference type="SUPFAM" id="SSF52821">
    <property type="entry name" value="Rhodanese/Cell cycle control phosphatase"/>
    <property type="match status" value="1"/>
</dbReference>
<dbReference type="PROSITE" id="PS50206">
    <property type="entry name" value="RHODANESE_3"/>
    <property type="match status" value="1"/>
</dbReference>
<evidence type="ECO:0000313" key="2">
    <source>
        <dbReference type="EMBL" id="CAG8536501.1"/>
    </source>
</evidence>
<proteinExistence type="predicted"/>
<reference evidence="2" key="1">
    <citation type="submission" date="2021-06" db="EMBL/GenBank/DDBJ databases">
        <authorList>
            <person name="Kallberg Y."/>
            <person name="Tangrot J."/>
            <person name="Rosling A."/>
        </authorList>
    </citation>
    <scope>NUCLEOTIDE SEQUENCE</scope>
    <source>
        <strain evidence="2">MA453B</strain>
    </source>
</reference>
<dbReference type="Gene3D" id="3.40.250.10">
    <property type="entry name" value="Rhodanese-like domain"/>
    <property type="match status" value="1"/>
</dbReference>
<name>A0A9N9AMZ1_9GLOM</name>
<accession>A0A9N9AMZ1</accession>
<evidence type="ECO:0000313" key="3">
    <source>
        <dbReference type="Proteomes" id="UP000789405"/>
    </source>
</evidence>